<name>E9GL51_DAPPU</name>
<accession>E9GL51</accession>
<protein>
    <submittedName>
        <fullName evidence="1">Uncharacterized protein</fullName>
    </submittedName>
</protein>
<dbReference type="EMBL" id="GL732550">
    <property type="protein sequence ID" value="EFX79853.1"/>
    <property type="molecule type" value="Genomic_DNA"/>
</dbReference>
<keyword evidence="2" id="KW-1185">Reference proteome</keyword>
<reference evidence="1 2" key="1">
    <citation type="journal article" date="2011" name="Science">
        <title>The ecoresponsive genome of Daphnia pulex.</title>
        <authorList>
            <person name="Colbourne J.K."/>
            <person name="Pfrender M.E."/>
            <person name="Gilbert D."/>
            <person name="Thomas W.K."/>
            <person name="Tucker A."/>
            <person name="Oakley T.H."/>
            <person name="Tokishita S."/>
            <person name="Aerts A."/>
            <person name="Arnold G.J."/>
            <person name="Basu M.K."/>
            <person name="Bauer D.J."/>
            <person name="Caceres C.E."/>
            <person name="Carmel L."/>
            <person name="Casola C."/>
            <person name="Choi J.H."/>
            <person name="Detter J.C."/>
            <person name="Dong Q."/>
            <person name="Dusheyko S."/>
            <person name="Eads B.D."/>
            <person name="Frohlich T."/>
            <person name="Geiler-Samerotte K.A."/>
            <person name="Gerlach D."/>
            <person name="Hatcher P."/>
            <person name="Jogdeo S."/>
            <person name="Krijgsveld J."/>
            <person name="Kriventseva E.V."/>
            <person name="Kultz D."/>
            <person name="Laforsch C."/>
            <person name="Lindquist E."/>
            <person name="Lopez J."/>
            <person name="Manak J.R."/>
            <person name="Muller J."/>
            <person name="Pangilinan J."/>
            <person name="Patwardhan R.P."/>
            <person name="Pitluck S."/>
            <person name="Pritham E.J."/>
            <person name="Rechtsteiner A."/>
            <person name="Rho M."/>
            <person name="Rogozin I.B."/>
            <person name="Sakarya O."/>
            <person name="Salamov A."/>
            <person name="Schaack S."/>
            <person name="Shapiro H."/>
            <person name="Shiga Y."/>
            <person name="Skalitzky C."/>
            <person name="Smith Z."/>
            <person name="Souvorov A."/>
            <person name="Sung W."/>
            <person name="Tang Z."/>
            <person name="Tsuchiya D."/>
            <person name="Tu H."/>
            <person name="Vos H."/>
            <person name="Wang M."/>
            <person name="Wolf Y.I."/>
            <person name="Yamagata H."/>
            <person name="Yamada T."/>
            <person name="Ye Y."/>
            <person name="Shaw J.R."/>
            <person name="Andrews J."/>
            <person name="Crease T.J."/>
            <person name="Tang H."/>
            <person name="Lucas S.M."/>
            <person name="Robertson H.M."/>
            <person name="Bork P."/>
            <person name="Koonin E.V."/>
            <person name="Zdobnov E.M."/>
            <person name="Grigoriev I.V."/>
            <person name="Lynch M."/>
            <person name="Boore J.L."/>
        </authorList>
    </citation>
    <scope>NUCLEOTIDE SEQUENCE [LARGE SCALE GENOMIC DNA]</scope>
</reference>
<dbReference type="AlphaFoldDB" id="E9GL51"/>
<proteinExistence type="predicted"/>
<dbReference type="PANTHER" id="PTHR23263:SF124">
    <property type="entry name" value="SMALL PROLINE-RICH PROTEIN 3"/>
    <property type="match status" value="1"/>
</dbReference>
<sequence>MDEQLQCTVTKCILRRITSTQSVDFDVVMLLFAVSLKAGSITGVTMFPGYGGCQSTTPPPCYTTTTFAPTGYYTEAHNYYTTKASEYYTAANAAPSYIIKLLHHQVTGVLHVCCPSLYTEAPKNYSVPSYYTEAPTYYTTKAAEYYTEPPKYYTNKAPEYYTTTCASSTHYTEAPKYYSAPSYTTRTEAAKYYVVPAIYTADTPSYYVEPEYYTEAPLLHHNLRYPYYTLYRGPYAPEYYNTTYAAPTNYTEASKYYSIPSYYTTKAPEYYTTPHASPTYYRDVSKY</sequence>
<dbReference type="Proteomes" id="UP000000305">
    <property type="component" value="Unassembled WGS sequence"/>
</dbReference>
<evidence type="ECO:0000313" key="2">
    <source>
        <dbReference type="Proteomes" id="UP000000305"/>
    </source>
</evidence>
<evidence type="ECO:0000313" key="1">
    <source>
        <dbReference type="EMBL" id="EFX79853.1"/>
    </source>
</evidence>
<dbReference type="HOGENOM" id="CLU_1012858_0_0_1"/>
<gene>
    <name evidence="1" type="ORF">DAPPUDRAFT_244524</name>
</gene>
<dbReference type="OrthoDB" id="10068079at2759"/>
<dbReference type="PANTHER" id="PTHR23263">
    <property type="entry name" value="SMALL PROLINE-RICH PROTEIN"/>
    <property type="match status" value="1"/>
</dbReference>
<dbReference type="KEGG" id="dpx:DAPPUDRAFT_244524"/>
<organism evidence="1 2">
    <name type="scientific">Daphnia pulex</name>
    <name type="common">Water flea</name>
    <dbReference type="NCBI Taxonomy" id="6669"/>
    <lineage>
        <taxon>Eukaryota</taxon>
        <taxon>Metazoa</taxon>
        <taxon>Ecdysozoa</taxon>
        <taxon>Arthropoda</taxon>
        <taxon>Crustacea</taxon>
        <taxon>Branchiopoda</taxon>
        <taxon>Diplostraca</taxon>
        <taxon>Cladocera</taxon>
        <taxon>Anomopoda</taxon>
        <taxon>Daphniidae</taxon>
        <taxon>Daphnia</taxon>
    </lineage>
</organism>
<dbReference type="InParanoid" id="E9GL51"/>
<dbReference type="PhylomeDB" id="E9GL51"/>